<dbReference type="STRING" id="225164.V3YZL6"/>
<dbReference type="EMBL" id="KB203629">
    <property type="protein sequence ID" value="ESO83648.1"/>
    <property type="molecule type" value="Genomic_DNA"/>
</dbReference>
<accession>V3YZL6</accession>
<dbReference type="InterPro" id="IPR023801">
    <property type="entry name" value="His_deacetylse_dom"/>
</dbReference>
<dbReference type="Pfam" id="PF00850">
    <property type="entry name" value="Hist_deacetyl"/>
    <property type="match status" value="1"/>
</dbReference>
<organism evidence="2 3">
    <name type="scientific">Lottia gigantea</name>
    <name type="common">Giant owl limpet</name>
    <dbReference type="NCBI Taxonomy" id="225164"/>
    <lineage>
        <taxon>Eukaryota</taxon>
        <taxon>Metazoa</taxon>
        <taxon>Spiralia</taxon>
        <taxon>Lophotrochozoa</taxon>
        <taxon>Mollusca</taxon>
        <taxon>Gastropoda</taxon>
        <taxon>Patellogastropoda</taxon>
        <taxon>Lottioidea</taxon>
        <taxon>Lottiidae</taxon>
        <taxon>Lottia</taxon>
    </lineage>
</organism>
<dbReference type="Gene3D" id="3.40.800.20">
    <property type="entry name" value="Histone deacetylase domain"/>
    <property type="match status" value="1"/>
</dbReference>
<dbReference type="GO" id="GO:0040029">
    <property type="term" value="P:epigenetic regulation of gene expression"/>
    <property type="evidence" value="ECO:0007669"/>
    <property type="project" value="TreeGrafter"/>
</dbReference>
<feature type="domain" description="Histone deacetylase" evidence="1">
    <location>
        <begin position="29"/>
        <end position="168"/>
    </location>
</feature>
<dbReference type="AlphaFoldDB" id="V3YZL6"/>
<dbReference type="InterPro" id="IPR037138">
    <property type="entry name" value="His_deacetylse_dom_sf"/>
</dbReference>
<dbReference type="HOGENOM" id="CLU_1385398_0_0_1"/>
<dbReference type="CTD" id="20247056"/>
<name>V3YZL6_LOTGI</name>
<dbReference type="PANTHER" id="PTHR10625:SF38">
    <property type="entry name" value="HISTONE DEACETYLASE 6, ISOFORM G"/>
    <property type="match status" value="1"/>
</dbReference>
<evidence type="ECO:0000313" key="2">
    <source>
        <dbReference type="EMBL" id="ESO83648.1"/>
    </source>
</evidence>
<dbReference type="InterPro" id="IPR023696">
    <property type="entry name" value="Ureohydrolase_dom_sf"/>
</dbReference>
<dbReference type="KEGG" id="lgi:LOTGIDRAFT_222496"/>
<evidence type="ECO:0000259" key="1">
    <source>
        <dbReference type="Pfam" id="PF00850"/>
    </source>
</evidence>
<dbReference type="GO" id="GO:0000118">
    <property type="term" value="C:histone deacetylase complex"/>
    <property type="evidence" value="ECO:0007669"/>
    <property type="project" value="TreeGrafter"/>
</dbReference>
<dbReference type="RefSeq" id="XP_009065677.1">
    <property type="nucleotide sequence ID" value="XM_009067429.1"/>
</dbReference>
<dbReference type="SUPFAM" id="SSF52768">
    <property type="entry name" value="Arginase/deacetylase"/>
    <property type="match status" value="1"/>
</dbReference>
<gene>
    <name evidence="2" type="ORF">LOTGIDRAFT_222496</name>
</gene>
<reference evidence="2 3" key="1">
    <citation type="journal article" date="2013" name="Nature">
        <title>Insights into bilaterian evolution from three spiralian genomes.</title>
        <authorList>
            <person name="Simakov O."/>
            <person name="Marletaz F."/>
            <person name="Cho S.J."/>
            <person name="Edsinger-Gonzales E."/>
            <person name="Havlak P."/>
            <person name="Hellsten U."/>
            <person name="Kuo D.H."/>
            <person name="Larsson T."/>
            <person name="Lv J."/>
            <person name="Arendt D."/>
            <person name="Savage R."/>
            <person name="Osoegawa K."/>
            <person name="de Jong P."/>
            <person name="Grimwood J."/>
            <person name="Chapman J.A."/>
            <person name="Shapiro H."/>
            <person name="Aerts A."/>
            <person name="Otillar R.P."/>
            <person name="Terry A.Y."/>
            <person name="Boore J.L."/>
            <person name="Grigoriev I.V."/>
            <person name="Lindberg D.R."/>
            <person name="Seaver E.C."/>
            <person name="Weisblat D.A."/>
            <person name="Putnam N.H."/>
            <person name="Rokhsar D.S."/>
        </authorList>
    </citation>
    <scope>NUCLEOTIDE SEQUENCE [LARGE SCALE GENOMIC DNA]</scope>
</reference>
<dbReference type="Proteomes" id="UP000030746">
    <property type="component" value="Unassembled WGS sequence"/>
</dbReference>
<sequence length="182" mass="21114">MASPCRRTGLGYDETLAKHYSLWNPDFTEQPDRILEPYDRCQLYNLIERCQPIQHRIASQEDMELLHTKEHIEILKSSETMNEEELKQLSTKYDYIYFHNDSYANARLALGICLQLIDDIFHNKIENGFAIIRPPGHHASREEFNGYCYLNNAAITAHHALNNYGLKRLGCSSWSGDTTSFL</sequence>
<protein>
    <recommendedName>
        <fullName evidence="1">Histone deacetylase domain-containing protein</fullName>
    </recommendedName>
</protein>
<dbReference type="PANTHER" id="PTHR10625">
    <property type="entry name" value="HISTONE DEACETYLASE HDAC1-RELATED"/>
    <property type="match status" value="1"/>
</dbReference>
<proteinExistence type="predicted"/>
<evidence type="ECO:0000313" key="3">
    <source>
        <dbReference type="Proteomes" id="UP000030746"/>
    </source>
</evidence>
<dbReference type="GeneID" id="20247056"/>
<dbReference type="OrthoDB" id="424012at2759"/>
<dbReference type="GO" id="GO:0004407">
    <property type="term" value="F:histone deacetylase activity"/>
    <property type="evidence" value="ECO:0007669"/>
    <property type="project" value="TreeGrafter"/>
</dbReference>
<dbReference type="OMA" id="TICEEHP"/>
<keyword evidence="3" id="KW-1185">Reference proteome</keyword>